<evidence type="ECO:0000259" key="5">
    <source>
        <dbReference type="Pfam" id="PF14257"/>
    </source>
</evidence>
<feature type="signal peptide" evidence="4">
    <location>
        <begin position="1"/>
        <end position="21"/>
    </location>
</feature>
<keyword evidence="4" id="KW-0732">Signal</keyword>
<accession>A0ABU3WM21</accession>
<evidence type="ECO:0000313" key="7">
    <source>
        <dbReference type="Proteomes" id="UP001275440"/>
    </source>
</evidence>
<evidence type="ECO:0000256" key="1">
    <source>
        <dbReference type="SAM" id="Coils"/>
    </source>
</evidence>
<proteinExistence type="predicted"/>
<evidence type="ECO:0000256" key="4">
    <source>
        <dbReference type="SAM" id="SignalP"/>
    </source>
</evidence>
<evidence type="ECO:0000256" key="3">
    <source>
        <dbReference type="SAM" id="Phobius"/>
    </source>
</evidence>
<name>A0ABU3WM21_9NOCA</name>
<sequence length="294" mass="31087">MKRLLVIMLTAIVLLVTGCGGSDTDSGSGPAASVPASPSLADGTRESAPSEPQASDRKEIVTGHLMLTADDPVAVGRQVVTIVEDSGGRVDSVTEQPEISSVLTVRVPADRLEGTLDELRGLGEVTSLTTTRDDVTLQYTDLEARISALQASVDRLRALMASAANTADLIEAENALADRQAELDSLTAQQRYLSDQIDLSTLTVDISAEPRRPDDRDSFWDGVVAGWDHLRSALGDSIVALGVALPWIVFFLVGAGIVYLVVRLLARIGRRPAAAPATPAEASAEHPVVEVDDE</sequence>
<dbReference type="Pfam" id="PF14257">
    <property type="entry name" value="DUF4349"/>
    <property type="match status" value="1"/>
</dbReference>
<gene>
    <name evidence="6" type="ORF">F8M49_04065</name>
</gene>
<feature type="chain" id="PRO_5047258844" evidence="4">
    <location>
        <begin position="22"/>
        <end position="294"/>
    </location>
</feature>
<feature type="coiled-coil region" evidence="1">
    <location>
        <begin position="139"/>
        <end position="189"/>
    </location>
</feature>
<keyword evidence="1" id="KW-0175">Coiled coil</keyword>
<reference evidence="6 7" key="1">
    <citation type="submission" date="2019-10" db="EMBL/GenBank/DDBJ databases">
        <title>Draft Genome Assembly of Rhodococcus zopfii DSM44189.</title>
        <authorList>
            <person name="Sutton J.M."/>
            <person name="Akob D.M."/>
            <person name="Bushman T.J."/>
        </authorList>
    </citation>
    <scope>NUCLEOTIDE SEQUENCE [LARGE SCALE GENOMIC DNA]</scope>
    <source>
        <strain evidence="6 7">DSM 44189</strain>
    </source>
</reference>
<keyword evidence="3" id="KW-1133">Transmembrane helix</keyword>
<dbReference type="Proteomes" id="UP001275440">
    <property type="component" value="Unassembled WGS sequence"/>
</dbReference>
<dbReference type="EMBL" id="WBMO01000001">
    <property type="protein sequence ID" value="MDV2474802.1"/>
    <property type="molecule type" value="Genomic_DNA"/>
</dbReference>
<feature type="compositionally biased region" description="Low complexity" evidence="2">
    <location>
        <begin position="23"/>
        <end position="39"/>
    </location>
</feature>
<feature type="transmembrane region" description="Helical" evidence="3">
    <location>
        <begin position="238"/>
        <end position="262"/>
    </location>
</feature>
<feature type="domain" description="DUF4349" evidence="5">
    <location>
        <begin position="57"/>
        <end position="258"/>
    </location>
</feature>
<comment type="caution">
    <text evidence="6">The sequence shown here is derived from an EMBL/GenBank/DDBJ whole genome shotgun (WGS) entry which is preliminary data.</text>
</comment>
<keyword evidence="3" id="KW-0472">Membrane</keyword>
<dbReference type="PROSITE" id="PS51257">
    <property type="entry name" value="PROKAR_LIPOPROTEIN"/>
    <property type="match status" value="1"/>
</dbReference>
<keyword evidence="3" id="KW-0812">Transmembrane</keyword>
<feature type="region of interest" description="Disordered" evidence="2">
    <location>
        <begin position="23"/>
        <end position="57"/>
    </location>
</feature>
<keyword evidence="7" id="KW-1185">Reference proteome</keyword>
<evidence type="ECO:0000256" key="2">
    <source>
        <dbReference type="SAM" id="MobiDB-lite"/>
    </source>
</evidence>
<organism evidence="6 7">
    <name type="scientific">Rhodococcus zopfii</name>
    <dbReference type="NCBI Taxonomy" id="43772"/>
    <lineage>
        <taxon>Bacteria</taxon>
        <taxon>Bacillati</taxon>
        <taxon>Actinomycetota</taxon>
        <taxon>Actinomycetes</taxon>
        <taxon>Mycobacteriales</taxon>
        <taxon>Nocardiaceae</taxon>
        <taxon>Rhodococcus</taxon>
    </lineage>
</organism>
<dbReference type="InterPro" id="IPR025645">
    <property type="entry name" value="DUF4349"/>
</dbReference>
<protein>
    <submittedName>
        <fullName evidence="6">DUF4349 domain-containing protein</fullName>
    </submittedName>
</protein>
<evidence type="ECO:0000313" key="6">
    <source>
        <dbReference type="EMBL" id="MDV2474802.1"/>
    </source>
</evidence>